<dbReference type="CDD" id="cd00610">
    <property type="entry name" value="OAT_like"/>
    <property type="match status" value="1"/>
</dbReference>
<dbReference type="Proteomes" id="UP001523392">
    <property type="component" value="Unassembled WGS sequence"/>
</dbReference>
<dbReference type="SUPFAM" id="SSF53383">
    <property type="entry name" value="PLP-dependent transferases"/>
    <property type="match status" value="1"/>
</dbReference>
<dbReference type="InterPro" id="IPR015424">
    <property type="entry name" value="PyrdxlP-dep_Trfase"/>
</dbReference>
<dbReference type="InterPro" id="IPR015421">
    <property type="entry name" value="PyrdxlP-dep_Trfase_major"/>
</dbReference>
<dbReference type="InterPro" id="IPR005814">
    <property type="entry name" value="Aminotrans_3"/>
</dbReference>
<dbReference type="RefSeq" id="WP_252953169.1">
    <property type="nucleotide sequence ID" value="NZ_JAFIRR010000062.1"/>
</dbReference>
<dbReference type="Gene3D" id="3.40.640.10">
    <property type="entry name" value="Type I PLP-dependent aspartate aminotransferase-like (Major domain)"/>
    <property type="match status" value="1"/>
</dbReference>
<dbReference type="Pfam" id="PF00202">
    <property type="entry name" value="Aminotran_3"/>
    <property type="match status" value="1"/>
</dbReference>
<evidence type="ECO:0000256" key="1">
    <source>
        <dbReference type="ARBA" id="ARBA00001933"/>
    </source>
</evidence>
<accession>A0ABT1D3Q3</accession>
<keyword evidence="4" id="KW-0808">Transferase</keyword>
<evidence type="ECO:0000256" key="3">
    <source>
        <dbReference type="RuleBase" id="RU003560"/>
    </source>
</evidence>
<sequence>MDMPSNLSNSAPASAALYDRARRVMPGGSTRVTIWWPPHPPYAASGQGCRITDADGRVLLDFANNFFSLIHGHAHPEIVAAVTAQAARGLAFGLPTELDVALAEEICARAPALQRVRFCNSGTEAVMFAVKAARGATGRSMVAKMEGGYHGAYDPMEVSFDSGPSNWGERIPAAVPYTRGTPASVLDETLVLPFNDWPITEALIEAHAGRLAAVVLDPLPSRVGLVPGTPEYLQGIQALCRRHGIMLILDEVVCFRLHPGGAQTLFGLSPDYTALGKIIGGGQPVGAVAGTAEAMAVFDSTLGHRAIVPHGGTFSANPITMAAGLTSLRLLTPEAHARLDLLGERLRTTLARGFARDGIAAQVTGAGSLFRVHPHTRPIAGYRDALATAAEASWLKEAFGHLLAHGVLTTPNISGALSTPMTVAEIDEAADAIIAALRETA</sequence>
<gene>
    <name evidence="4" type="ORF">JYK14_10345</name>
</gene>
<evidence type="ECO:0000256" key="2">
    <source>
        <dbReference type="ARBA" id="ARBA00022898"/>
    </source>
</evidence>
<keyword evidence="2 3" id="KW-0663">Pyridoxal phosphate</keyword>
<comment type="caution">
    <text evidence="4">The sequence shown here is derived from an EMBL/GenBank/DDBJ whole genome shotgun (WGS) entry which is preliminary data.</text>
</comment>
<dbReference type="GO" id="GO:0008483">
    <property type="term" value="F:transaminase activity"/>
    <property type="evidence" value="ECO:0007669"/>
    <property type="project" value="UniProtKB-KW"/>
</dbReference>
<organism evidence="4 5">
    <name type="scientific">Siccirubricoccus soli</name>
    <dbReference type="NCBI Taxonomy" id="2899147"/>
    <lineage>
        <taxon>Bacteria</taxon>
        <taxon>Pseudomonadati</taxon>
        <taxon>Pseudomonadota</taxon>
        <taxon>Alphaproteobacteria</taxon>
        <taxon>Acetobacterales</taxon>
        <taxon>Roseomonadaceae</taxon>
        <taxon>Siccirubricoccus</taxon>
    </lineage>
</organism>
<keyword evidence="4" id="KW-0032">Aminotransferase</keyword>
<dbReference type="EMBL" id="JAFIRR010000062">
    <property type="protein sequence ID" value="MCO6416559.1"/>
    <property type="molecule type" value="Genomic_DNA"/>
</dbReference>
<protein>
    <submittedName>
        <fullName evidence="4">Aspartate aminotransferase family protein</fullName>
    </submittedName>
</protein>
<keyword evidence="5" id="KW-1185">Reference proteome</keyword>
<dbReference type="PANTHER" id="PTHR43713:SF3">
    <property type="entry name" value="GLUTAMATE-1-SEMIALDEHYDE 2,1-AMINOMUTASE 1, CHLOROPLASTIC-RELATED"/>
    <property type="match status" value="1"/>
</dbReference>
<reference evidence="4 5" key="1">
    <citation type="submission" date="2021-12" db="EMBL/GenBank/DDBJ databases">
        <title>Siccirubricoccus leaddurans sp. nov., a high concentration Zn2+ tolerance bacterium.</title>
        <authorList>
            <person name="Cao Y."/>
        </authorList>
    </citation>
    <scope>NUCLEOTIDE SEQUENCE [LARGE SCALE GENOMIC DNA]</scope>
    <source>
        <strain evidence="4 5">KC 17139</strain>
    </source>
</reference>
<proteinExistence type="inferred from homology"/>
<name>A0ABT1D3Q3_9PROT</name>
<dbReference type="PANTHER" id="PTHR43713">
    <property type="entry name" value="GLUTAMATE-1-SEMIALDEHYDE 2,1-AMINOMUTASE"/>
    <property type="match status" value="1"/>
</dbReference>
<evidence type="ECO:0000313" key="4">
    <source>
        <dbReference type="EMBL" id="MCO6416559.1"/>
    </source>
</evidence>
<comment type="similarity">
    <text evidence="3">Belongs to the class-III pyridoxal-phosphate-dependent aminotransferase family.</text>
</comment>
<dbReference type="Gene3D" id="3.90.1150.10">
    <property type="entry name" value="Aspartate Aminotransferase, domain 1"/>
    <property type="match status" value="1"/>
</dbReference>
<comment type="cofactor">
    <cofactor evidence="1">
        <name>pyridoxal 5'-phosphate</name>
        <dbReference type="ChEBI" id="CHEBI:597326"/>
    </cofactor>
</comment>
<evidence type="ECO:0000313" key="5">
    <source>
        <dbReference type="Proteomes" id="UP001523392"/>
    </source>
</evidence>
<dbReference type="InterPro" id="IPR015422">
    <property type="entry name" value="PyrdxlP-dep_Trfase_small"/>
</dbReference>